<gene>
    <name evidence="3" type="ORF">TIFTF001_030048</name>
</gene>
<keyword evidence="4" id="KW-1185">Reference proteome</keyword>
<dbReference type="EMBL" id="BTGU01000104">
    <property type="protein sequence ID" value="GMN60971.1"/>
    <property type="molecule type" value="Genomic_DNA"/>
</dbReference>
<comment type="caution">
    <text evidence="3">The sequence shown here is derived from an EMBL/GenBank/DDBJ whole genome shotgun (WGS) entry which is preliminary data.</text>
</comment>
<evidence type="ECO:0000259" key="2">
    <source>
        <dbReference type="Pfam" id="PF12776"/>
    </source>
</evidence>
<reference evidence="3" key="1">
    <citation type="submission" date="2023-07" db="EMBL/GenBank/DDBJ databases">
        <title>draft genome sequence of fig (Ficus carica).</title>
        <authorList>
            <person name="Takahashi T."/>
            <person name="Nishimura K."/>
        </authorList>
    </citation>
    <scope>NUCLEOTIDE SEQUENCE</scope>
</reference>
<dbReference type="Proteomes" id="UP001187192">
    <property type="component" value="Unassembled WGS sequence"/>
</dbReference>
<evidence type="ECO:0000313" key="3">
    <source>
        <dbReference type="EMBL" id="GMN60971.1"/>
    </source>
</evidence>
<feature type="region of interest" description="Disordered" evidence="1">
    <location>
        <begin position="188"/>
        <end position="212"/>
    </location>
</feature>
<sequence>MPRKSSGDHYFWDAAKERKFLLQLDEYMQCSGGKHPPKATLELWAVQFNAEFGGVPAHGMTLYQKKERMKKIYNGWKALQTQTGLGYDSTTDQVVCSDEAWHNFIAHVCRFIKECNHLRYEGLRNKELYFNVFDKNHVAGTSGYESVTMPANSTPYGDYSPTMDEYGTQPGLEDNVTPTTGARHCNNIRVGAEAGPSRSRASSGKRKQRDETDEMTFLAMQEIVTHFRVESQSAQTNEVASPPDYMFMCMSIMTEMGVPPNHRCRMWHYLDAHPRLQRTFHRLPEVDRREIIASVVQSSGPPE</sequence>
<feature type="domain" description="Myb/SANT-like" evidence="2">
    <location>
        <begin position="41"/>
        <end position="104"/>
    </location>
</feature>
<dbReference type="AlphaFoldDB" id="A0AA88DSQ0"/>
<protein>
    <recommendedName>
        <fullName evidence="2">Myb/SANT-like domain-containing protein</fullName>
    </recommendedName>
</protein>
<evidence type="ECO:0000313" key="4">
    <source>
        <dbReference type="Proteomes" id="UP001187192"/>
    </source>
</evidence>
<name>A0AA88DSQ0_FICCA</name>
<organism evidence="3 4">
    <name type="scientific">Ficus carica</name>
    <name type="common">Common fig</name>
    <dbReference type="NCBI Taxonomy" id="3494"/>
    <lineage>
        <taxon>Eukaryota</taxon>
        <taxon>Viridiplantae</taxon>
        <taxon>Streptophyta</taxon>
        <taxon>Embryophyta</taxon>
        <taxon>Tracheophyta</taxon>
        <taxon>Spermatophyta</taxon>
        <taxon>Magnoliopsida</taxon>
        <taxon>eudicotyledons</taxon>
        <taxon>Gunneridae</taxon>
        <taxon>Pentapetalae</taxon>
        <taxon>rosids</taxon>
        <taxon>fabids</taxon>
        <taxon>Rosales</taxon>
        <taxon>Moraceae</taxon>
        <taxon>Ficeae</taxon>
        <taxon>Ficus</taxon>
    </lineage>
</organism>
<evidence type="ECO:0000256" key="1">
    <source>
        <dbReference type="SAM" id="MobiDB-lite"/>
    </source>
</evidence>
<dbReference type="InterPro" id="IPR024752">
    <property type="entry name" value="Myb/SANT-like_dom"/>
</dbReference>
<proteinExistence type="predicted"/>
<accession>A0AA88DSQ0</accession>
<dbReference type="Pfam" id="PF12776">
    <property type="entry name" value="Myb_DNA-bind_3"/>
    <property type="match status" value="1"/>
</dbReference>